<dbReference type="PANTHER" id="PTHR32305:SF17">
    <property type="entry name" value="TRNA NUCLEASE WAPA"/>
    <property type="match status" value="1"/>
</dbReference>
<dbReference type="Pfam" id="PF07591">
    <property type="entry name" value="PT-HINT"/>
    <property type="match status" value="1"/>
</dbReference>
<dbReference type="PANTHER" id="PTHR32305">
    <property type="match status" value="1"/>
</dbReference>
<dbReference type="Pfam" id="PF05593">
    <property type="entry name" value="RHS_repeat"/>
    <property type="match status" value="1"/>
</dbReference>
<feature type="domain" description="GIY-YIG" evidence="3">
    <location>
        <begin position="2240"/>
        <end position="2325"/>
    </location>
</feature>
<feature type="region of interest" description="Disordered" evidence="2">
    <location>
        <begin position="1583"/>
        <end position="1602"/>
    </location>
</feature>
<dbReference type="Proteomes" id="UP001597365">
    <property type="component" value="Unassembled WGS sequence"/>
</dbReference>
<name>A0ABW4PJX6_9ACTN</name>
<dbReference type="Gene3D" id="2.180.10.10">
    <property type="entry name" value="RHS repeat-associated core"/>
    <property type="match status" value="2"/>
</dbReference>
<dbReference type="SMART" id="SM00306">
    <property type="entry name" value="HintN"/>
    <property type="match status" value="1"/>
</dbReference>
<gene>
    <name evidence="4" type="ORF">ACFSJS_12020</name>
</gene>
<dbReference type="NCBIfam" id="TIGR03696">
    <property type="entry name" value="Rhs_assc_core"/>
    <property type="match status" value="1"/>
</dbReference>
<evidence type="ECO:0000313" key="4">
    <source>
        <dbReference type="EMBL" id="MFD1830390.1"/>
    </source>
</evidence>
<evidence type="ECO:0000256" key="1">
    <source>
        <dbReference type="ARBA" id="ARBA00022737"/>
    </source>
</evidence>
<protein>
    <submittedName>
        <fullName evidence="4">Polymorphic toxin-type HINT domain-containing protein</fullName>
    </submittedName>
</protein>
<dbReference type="NCBIfam" id="TIGR01643">
    <property type="entry name" value="YD_repeat_2x"/>
    <property type="match status" value="1"/>
</dbReference>
<evidence type="ECO:0000313" key="5">
    <source>
        <dbReference type="Proteomes" id="UP001597365"/>
    </source>
</evidence>
<dbReference type="RefSeq" id="WP_380899341.1">
    <property type="nucleotide sequence ID" value="NZ_JBHUFU010000006.1"/>
</dbReference>
<dbReference type="InterPro" id="IPR031325">
    <property type="entry name" value="RHS_repeat"/>
</dbReference>
<feature type="compositionally biased region" description="Low complexity" evidence="2">
    <location>
        <begin position="1593"/>
        <end position="1602"/>
    </location>
</feature>
<accession>A0ABW4PJX6</accession>
<evidence type="ECO:0000259" key="3">
    <source>
        <dbReference type="PROSITE" id="PS50164"/>
    </source>
</evidence>
<keyword evidence="5" id="KW-1185">Reference proteome</keyword>
<sequence>MSVAALMTVTLLPVEAWAIPPDGNLRNGPALTALQQDAEAGLDEAAAAEYGEWAGGMEPPVEYEPTKTDVPPGGTADVALDTAGGELVPAGDLPVSLGRATPTGTEPTPPEPSGVWNVELESRTTTETAGVDGAVITVTPPDTGATPVDVALDYSRFEDLYGTEWATRLKLEQLPECFLTTPELEECTTPVEVPSTNDPSTDTVRATIDPATARAPGLSTQSGGGPVVLAATDSGEGAGGTYRATSLSPSGTWTAGGSGGGFSWTYPLTVPPTPAGPAPAIAFSYSSQAVDGKTSVANGQASWVGDGWDYHPGFIERRYRPCSDDLDGTPNNDNADHEEKSDLCWAGPSVVMSMGGTTTELVREVVQGDGGPEERWIPATDDGSRVELRKNSALGNGDDDGEYWVVTTRDGTRYWFGRHDVDGDGTRPGTDSVFTVPVFGNHAGEPCHATSFADSSCTQAWRWNLDYVEDVHGNAMVVDWARETNRYAQNGRYKKHVSYVRGGHPEKIEYGLRAGALTGAPAGRVVFSTAERCITEGEVDCSDADFDSDNHGDKQPWWDTPSTLHCKADTKNCYVSSPTFWTRHRLKAVTTYAQRTEGSTSLAKVDHWTLEHSFPKQRTDTHPPLWLESITRTGHGPDGESITLPPVTFLPNVADMPNRVARSTADPTPDFDRLRVETIRTETGGEIKITYSRPCPVGAAPDPKTNDTRCFPVHWSPDSELEEPEIEWFNKYVVTKVAERDRVARQPDVVTTYTYEGGAAWAKDRDEFSKPELRTFSQWRGYASVVVSRGLTERTGELDATERTQTRTRYFRGMSKDAGRTAVTVTDSAGEVIAEDLFPYQGRVAETITYDRAGGEIVSRTVSWPWAKKLATRALGDGLPALDAWRTGTGRTDKTETISGGRERTVRTVTTVDDVHGLTETVHRHTLTPDGEGGHTVGDRQCTVHSYVHNTGRHLIGLPSRSRTTVGTCEQAASVGGGRIISDTRTSYDAPDAFGRAPVKGLPHQVDTVNGDGTGWITSARNTFDFMGRLLTVTDAQGNQAATSFGPGTGVPFTTTTTNPAGHITTATVDPGRGTTLEATDANGRTVTTTYDPLGRTTAVWTASQDPASDRAAHTFDYQIDEDAPPAVTTRTLRDNGTYADSVTLYDGLLRPLQVQTEALGGGRIVADTRYNSLGVVAETRNGYLAGGEPETEPFIPESVFRVPHSTETAYDGLGRPVKATTLHRGTPQHSATTAYGGEWTLVRTGMSADGLTALRGSEAVKTWTDALGRTELVRHFTDPGLTEWTDTRHTYDARGNHTGVADHDGNEWTHVYDARGRVTSTRDPDMGTSSFTYDTLDRRVRSEDSRGNVRVTTYDVLGRATAVREGTAAGPLVAEWTYDTLPGGKGLPVAATRYTGGAAVVTAVTGYDSEYRPTGTEIVIPDTPDTRGLAGTYAYRQTYTATGRPLTTTLPATPGGLSEEKVVTRYDGEGSPVSTSGHSWYTADTIHSPFGEVLRTVSGEAPNRVWSTAEYDPDTGRLSRTVTDREKAGPHRLTDTRYGYDTVGNVTSVTDTRPGVTTDRQCFTYDALGRLRHAWTAASGTCPRETSAVDSGPAAGDTATGPDGDGYWHTYAYDAIGNRTSMVDHDLTDPALDDTYTYTYGTTLPATGTTGPVEVQPHTLTRVDAVTKAAGSTVESMSTYAYDNAGNTIERTVGGDTQTLVWNADNKLTAVDTSGDGAADISYLHDADGNRLVEKTATGATLFLGDAEVTVGATGNAIEARRYYSHPGAPTVVRSTGGSSDPDDHELTVLLSDHHGTATTSVTLDAAMTVQRRKFDPFGNPRGTESADWPGRRSFLGTGIDDPATGLTHIGAREYDPVVGRFISADPLIDIADPMQMNGYAYANNSPVTLSDPTGLHPDGACGGTPYCNGGIESWTKNEDGWLWEHTTRTKDKNGSVTTVTVSRGLGTGNSTTYYTAEHTASPIKGDSGGRNWFERLLSHGKGRAAEFVVGGLQFVGGNIADGWSCLTDLKCQAVWDKFIKYHPLNLRNIIGQLSAMAGSGKEIAVGFTSGRSAESTADLAILVASLVTTRKGLGKGTCNSFVPGTAVLMADGSTKSIEELETGDLVLATDPETGETTAKAVTAEISGEGEKKLVRVTVDTDGEEGNKSSALTATDGHPFWLPELGEWIDATDLKVGQWLETGAGTRVEITAVERRTRHVTVHNLTVADLHTYYVLAGDTPVLVHNANCGPGTKFGVPTAPGVYSIHLKDGTTYVGSSTTSIRERVNKSMRSKHAVRKAGYKADDIANVTYFTLPSGTSKTAIRRMEQTMMEGVKARGGTLLNRRDPEIDVPIGGYLP</sequence>
<dbReference type="PROSITE" id="PS50164">
    <property type="entry name" value="GIY_YIG"/>
    <property type="match status" value="1"/>
</dbReference>
<keyword evidence="1" id="KW-0677">Repeat</keyword>
<feature type="region of interest" description="Disordered" evidence="2">
    <location>
        <begin position="1815"/>
        <end position="1835"/>
    </location>
</feature>
<dbReference type="CDD" id="cd00081">
    <property type="entry name" value="Hint"/>
    <property type="match status" value="1"/>
</dbReference>
<reference evidence="5" key="1">
    <citation type="journal article" date="2019" name="Int. J. Syst. Evol. Microbiol.">
        <title>The Global Catalogue of Microorganisms (GCM) 10K type strain sequencing project: providing services to taxonomists for standard genome sequencing and annotation.</title>
        <authorList>
            <consortium name="The Broad Institute Genomics Platform"/>
            <consortium name="The Broad Institute Genome Sequencing Center for Infectious Disease"/>
            <person name="Wu L."/>
            <person name="Ma J."/>
        </authorList>
    </citation>
    <scope>NUCLEOTIDE SEQUENCE [LARGE SCALE GENOMIC DNA]</scope>
    <source>
        <strain evidence="5">CGMCC 4.7455</strain>
    </source>
</reference>
<organism evidence="4 5">
    <name type="scientific">Streptomyces desertarenae</name>
    <dbReference type="NCBI Taxonomy" id="2666184"/>
    <lineage>
        <taxon>Bacteria</taxon>
        <taxon>Bacillati</taxon>
        <taxon>Actinomycetota</taxon>
        <taxon>Actinomycetes</taxon>
        <taxon>Kitasatosporales</taxon>
        <taxon>Streptomycetaceae</taxon>
        <taxon>Streptomyces</taxon>
    </lineage>
</organism>
<dbReference type="InterPro" id="IPR050708">
    <property type="entry name" value="T6SS_VgrG/RHS"/>
</dbReference>
<dbReference type="InterPro" id="IPR006530">
    <property type="entry name" value="YD"/>
</dbReference>
<dbReference type="InterPro" id="IPR036844">
    <property type="entry name" value="Hint_dom_sf"/>
</dbReference>
<dbReference type="InterPro" id="IPR056823">
    <property type="entry name" value="TEN-like_YD-shell"/>
</dbReference>
<dbReference type="SUPFAM" id="SSF51294">
    <property type="entry name" value="Hedgehog/intein (Hint) domain"/>
    <property type="match status" value="1"/>
</dbReference>
<dbReference type="Gene3D" id="2.170.16.10">
    <property type="entry name" value="Hedgehog/Intein (Hint) domain"/>
    <property type="match status" value="1"/>
</dbReference>
<dbReference type="EMBL" id="JBHUFU010000006">
    <property type="protein sequence ID" value="MFD1830390.1"/>
    <property type="molecule type" value="Genomic_DNA"/>
</dbReference>
<dbReference type="InterPro" id="IPR003587">
    <property type="entry name" value="Hint_dom_N"/>
</dbReference>
<proteinExistence type="predicted"/>
<dbReference type="Pfam" id="PF25023">
    <property type="entry name" value="TEN_YD-shell"/>
    <property type="match status" value="1"/>
</dbReference>
<evidence type="ECO:0000256" key="2">
    <source>
        <dbReference type="SAM" id="MobiDB-lite"/>
    </source>
</evidence>
<comment type="caution">
    <text evidence="4">The sequence shown here is derived from an EMBL/GenBank/DDBJ whole genome shotgun (WGS) entry which is preliminary data.</text>
</comment>
<dbReference type="InterPro" id="IPR000305">
    <property type="entry name" value="GIY-YIG_endonuc"/>
</dbReference>
<dbReference type="InterPro" id="IPR022385">
    <property type="entry name" value="Rhs_assc_core"/>
</dbReference>